<comment type="caution">
    <text evidence="3">The sequence shown here is derived from an EMBL/GenBank/DDBJ whole genome shotgun (WGS) entry which is preliminary data.</text>
</comment>
<evidence type="ECO:0000313" key="3">
    <source>
        <dbReference type="EMBL" id="KAA3472708.1"/>
    </source>
</evidence>
<organism evidence="3 4">
    <name type="scientific">Gossypium australe</name>
    <dbReference type="NCBI Taxonomy" id="47621"/>
    <lineage>
        <taxon>Eukaryota</taxon>
        <taxon>Viridiplantae</taxon>
        <taxon>Streptophyta</taxon>
        <taxon>Embryophyta</taxon>
        <taxon>Tracheophyta</taxon>
        <taxon>Spermatophyta</taxon>
        <taxon>Magnoliopsida</taxon>
        <taxon>eudicotyledons</taxon>
        <taxon>Gunneridae</taxon>
        <taxon>Pentapetalae</taxon>
        <taxon>rosids</taxon>
        <taxon>malvids</taxon>
        <taxon>Malvales</taxon>
        <taxon>Malvaceae</taxon>
        <taxon>Malvoideae</taxon>
        <taxon>Gossypium</taxon>
    </lineage>
</organism>
<dbReference type="PANTHER" id="PTHR33067">
    <property type="entry name" value="RNA-DIRECTED DNA POLYMERASE-RELATED"/>
    <property type="match status" value="1"/>
</dbReference>
<evidence type="ECO:0000256" key="1">
    <source>
        <dbReference type="SAM" id="MobiDB-lite"/>
    </source>
</evidence>
<feature type="region of interest" description="Disordered" evidence="1">
    <location>
        <begin position="626"/>
        <end position="653"/>
    </location>
</feature>
<reference evidence="3" key="1">
    <citation type="submission" date="2019-08" db="EMBL/GenBank/DDBJ databases">
        <authorList>
            <person name="Liu F."/>
        </authorList>
    </citation>
    <scope>NUCLEOTIDE SEQUENCE [LARGE SCALE GENOMIC DNA]</scope>
    <source>
        <strain evidence="3">PA1801</strain>
        <tissue evidence="3">Leaf</tissue>
    </source>
</reference>
<feature type="compositionally biased region" description="Low complexity" evidence="1">
    <location>
        <begin position="299"/>
        <end position="315"/>
    </location>
</feature>
<keyword evidence="4" id="KW-1185">Reference proteome</keyword>
<protein>
    <submittedName>
        <fullName evidence="3">Integrase, catalytic core</fullName>
    </submittedName>
</protein>
<dbReference type="Gene3D" id="2.40.70.10">
    <property type="entry name" value="Acid Proteases"/>
    <property type="match status" value="1"/>
</dbReference>
<feature type="region of interest" description="Disordered" evidence="1">
    <location>
        <begin position="349"/>
        <end position="381"/>
    </location>
</feature>
<gene>
    <name evidence="3" type="ORF">EPI10_023168</name>
</gene>
<dbReference type="OrthoDB" id="1001782at2759"/>
<dbReference type="Pfam" id="PF03732">
    <property type="entry name" value="Retrotrans_gag"/>
    <property type="match status" value="1"/>
</dbReference>
<feature type="compositionally biased region" description="Polar residues" evidence="1">
    <location>
        <begin position="357"/>
        <end position="376"/>
    </location>
</feature>
<sequence>MYDYVKPSLTGTESSIVRPTIAANNFELKPNTIQMIQQFVQFDGLQDEDPNTHLANFLEFCDTFKINGVSDDAISLQLFPFSLTNKTKQWLHSLPLGSITTWDQMTKKILLKYFPPAKTAKLRNDISSFVQIDSETLYDAWERYKDLLRRCPHHGLPLWLHVQTFYNATGGTLNKKTPKATHEFIEEMSLNNYQWQVTRTMPAKAAGVFNVDAVTALANQVELLHKKFDSFCGSSQAHPVMQCDASEGVVNPEYPPYGQGMESEQMNYMANNFHSNNNPYSNTYNSGWKNHPNFSWGGQRNQRQQPSQNFQQQPYPQEKKANLEEKVETKLEALSQEFKDQFGQLAKQISERPQGRLPNNTETNPREQVQAVTAQDSEGLDEPNLKQKNVVEEDMVEDNKKSKPVIKDYKPRIPYPQAITKDDIEEQFGKFLKLLKKLHINLSFLEALSQMPDSRKFLKKLLTNKRQIDEESYVELNIVCSAMLQNKLPQKLKDLGSFTIPCLIGSLSIDNALTNLGASINVMPYKLFKQLGLGKPKQTRMSIQLPDKTIRVPRGIIEDVLVKIDKFVFPVDFVVLDMDEDNTIPLILGRPFLATARTKIDVDAGELILCSVFKPSIKLEHRITKETPQHDPSPKPYANKEITHEEQGIQIDE</sequence>
<dbReference type="Pfam" id="PF13650">
    <property type="entry name" value="Asp_protease_2"/>
    <property type="match status" value="1"/>
</dbReference>
<name>A0A5B6VUK3_9ROSI</name>
<evidence type="ECO:0000313" key="4">
    <source>
        <dbReference type="Proteomes" id="UP000325315"/>
    </source>
</evidence>
<feature type="region of interest" description="Disordered" evidence="1">
    <location>
        <begin position="291"/>
        <end position="315"/>
    </location>
</feature>
<evidence type="ECO:0000259" key="2">
    <source>
        <dbReference type="Pfam" id="PF03732"/>
    </source>
</evidence>
<accession>A0A5B6VUK3</accession>
<dbReference type="InterPro" id="IPR021109">
    <property type="entry name" value="Peptidase_aspartic_dom_sf"/>
</dbReference>
<dbReference type="Proteomes" id="UP000325315">
    <property type="component" value="Unassembled WGS sequence"/>
</dbReference>
<proteinExistence type="predicted"/>
<dbReference type="AlphaFoldDB" id="A0A5B6VUK3"/>
<dbReference type="CDD" id="cd00303">
    <property type="entry name" value="retropepsin_like"/>
    <property type="match status" value="1"/>
</dbReference>
<feature type="domain" description="Retrotransposon gag" evidence="2">
    <location>
        <begin position="77"/>
        <end position="167"/>
    </location>
</feature>
<dbReference type="PANTHER" id="PTHR33067:SF35">
    <property type="entry name" value="ASPARTIC PEPTIDASE DDI1-TYPE DOMAIN-CONTAINING PROTEIN"/>
    <property type="match status" value="1"/>
</dbReference>
<dbReference type="InterPro" id="IPR005162">
    <property type="entry name" value="Retrotrans_gag_dom"/>
</dbReference>
<dbReference type="EMBL" id="SMMG02000005">
    <property type="protein sequence ID" value="KAA3472708.1"/>
    <property type="molecule type" value="Genomic_DNA"/>
</dbReference>